<comment type="caution">
    <text evidence="2">The sequence shown here is derived from an EMBL/GenBank/DDBJ whole genome shotgun (WGS) entry which is preliminary data.</text>
</comment>
<feature type="region of interest" description="Disordered" evidence="1">
    <location>
        <begin position="1"/>
        <end position="34"/>
    </location>
</feature>
<dbReference type="EMBL" id="MUJZ01055136">
    <property type="protein sequence ID" value="OTF72678.1"/>
    <property type="molecule type" value="Genomic_DNA"/>
</dbReference>
<dbReference type="Proteomes" id="UP000194236">
    <property type="component" value="Unassembled WGS sequence"/>
</dbReference>
<sequence length="117" mass="13593">MDVQLNQKKSKEFRNNRKNLYTRKGDKQTDKSLKHRSISMQELGLATNSNLNIRYFSRDKLHKTASLTDNEDSDSCQNQPVLHSLMNFATQDISSPISEKDKSHRKNLQRKLQTKDG</sequence>
<feature type="non-terminal residue" evidence="2">
    <location>
        <position position="117"/>
    </location>
</feature>
<keyword evidence="3" id="KW-1185">Reference proteome</keyword>
<proteinExistence type="predicted"/>
<gene>
    <name evidence="2" type="ORF">BLA29_014164</name>
</gene>
<evidence type="ECO:0000256" key="1">
    <source>
        <dbReference type="SAM" id="MobiDB-lite"/>
    </source>
</evidence>
<feature type="compositionally biased region" description="Basic and acidic residues" evidence="1">
    <location>
        <begin position="23"/>
        <end position="32"/>
    </location>
</feature>
<organism evidence="2 3">
    <name type="scientific">Euroglyphus maynei</name>
    <name type="common">Mayne's house dust mite</name>
    <dbReference type="NCBI Taxonomy" id="6958"/>
    <lineage>
        <taxon>Eukaryota</taxon>
        <taxon>Metazoa</taxon>
        <taxon>Ecdysozoa</taxon>
        <taxon>Arthropoda</taxon>
        <taxon>Chelicerata</taxon>
        <taxon>Arachnida</taxon>
        <taxon>Acari</taxon>
        <taxon>Acariformes</taxon>
        <taxon>Sarcoptiformes</taxon>
        <taxon>Astigmata</taxon>
        <taxon>Psoroptidia</taxon>
        <taxon>Analgoidea</taxon>
        <taxon>Pyroglyphidae</taxon>
        <taxon>Pyroglyphinae</taxon>
        <taxon>Euroglyphus</taxon>
    </lineage>
</organism>
<accession>A0A1Y3AXY7</accession>
<evidence type="ECO:0000313" key="3">
    <source>
        <dbReference type="Proteomes" id="UP000194236"/>
    </source>
</evidence>
<name>A0A1Y3AXY7_EURMA</name>
<evidence type="ECO:0000313" key="2">
    <source>
        <dbReference type="EMBL" id="OTF72678.1"/>
    </source>
</evidence>
<protein>
    <submittedName>
        <fullName evidence="2">Uncharacterized protein</fullName>
    </submittedName>
</protein>
<reference evidence="2 3" key="1">
    <citation type="submission" date="2017-03" db="EMBL/GenBank/DDBJ databases">
        <title>Genome Survey of Euroglyphus maynei.</title>
        <authorList>
            <person name="Arlian L.G."/>
            <person name="Morgan M.S."/>
            <person name="Rider S.D."/>
        </authorList>
    </citation>
    <scope>NUCLEOTIDE SEQUENCE [LARGE SCALE GENOMIC DNA]</scope>
    <source>
        <strain evidence="2">Arlian Lab</strain>
        <tissue evidence="2">Whole body</tissue>
    </source>
</reference>
<feature type="region of interest" description="Disordered" evidence="1">
    <location>
        <begin position="94"/>
        <end position="117"/>
    </location>
</feature>
<dbReference type="AlphaFoldDB" id="A0A1Y3AXY7"/>